<dbReference type="AlphaFoldDB" id="A0A850Q968"/>
<evidence type="ECO:0000313" key="2">
    <source>
        <dbReference type="Proteomes" id="UP000592216"/>
    </source>
</evidence>
<reference evidence="1 2" key="1">
    <citation type="submission" date="2020-04" db="EMBL/GenBank/DDBJ databases">
        <title>Donghicola sp., a member of the Rhodobacteraceae family isolated from mangrove forest in Thailand.</title>
        <authorList>
            <person name="Charoenyingcharoen P."/>
            <person name="Yukphan P."/>
        </authorList>
    </citation>
    <scope>NUCLEOTIDE SEQUENCE [LARGE SCALE GENOMIC DNA]</scope>
    <source>
        <strain evidence="1 2">B5-SW-15</strain>
    </source>
</reference>
<organism evidence="1 2">
    <name type="scientific">Donghicola mangrovi</name>
    <dbReference type="NCBI Taxonomy" id="2729614"/>
    <lineage>
        <taxon>Bacteria</taxon>
        <taxon>Pseudomonadati</taxon>
        <taxon>Pseudomonadota</taxon>
        <taxon>Alphaproteobacteria</taxon>
        <taxon>Rhodobacterales</taxon>
        <taxon>Roseobacteraceae</taxon>
        <taxon>Donghicola</taxon>
    </lineage>
</organism>
<sequence>MQKPHITNNPITIPIGTYNGKKIFGSPPAGVVPIGVDKDTSLWCFVVQREKLRLVGSLANHSTVSTSSLQYTNEQGSTIGFAEQFGVSVTATAGIDVKIFSASVSATVSASLTFSQAFSKMTSHQVTAPAQPNKITCVYEGAMDITYYCLRSMPKLAIDKNDNPVFENGKVKLEPMLYLWCEVKTDSIETGGFAVKEFDLGTIPPAP</sequence>
<protein>
    <submittedName>
        <fullName evidence="1">Uncharacterized protein</fullName>
    </submittedName>
</protein>
<name>A0A850Q968_9RHOB</name>
<dbReference type="SUPFAM" id="SSF56973">
    <property type="entry name" value="Aerolisin/ETX pore-forming domain"/>
    <property type="match status" value="1"/>
</dbReference>
<gene>
    <name evidence="1" type="ORF">HJ536_20290</name>
</gene>
<dbReference type="EMBL" id="JABCJE010000023">
    <property type="protein sequence ID" value="NVO25696.1"/>
    <property type="molecule type" value="Genomic_DNA"/>
</dbReference>
<dbReference type="Proteomes" id="UP000592216">
    <property type="component" value="Unassembled WGS sequence"/>
</dbReference>
<dbReference type="RefSeq" id="WP_177159208.1">
    <property type="nucleotide sequence ID" value="NZ_JABCJE010000023.1"/>
</dbReference>
<comment type="caution">
    <text evidence="1">The sequence shown here is derived from an EMBL/GenBank/DDBJ whole genome shotgun (WGS) entry which is preliminary data.</text>
</comment>
<accession>A0A850Q968</accession>
<proteinExistence type="predicted"/>
<evidence type="ECO:0000313" key="1">
    <source>
        <dbReference type="EMBL" id="NVO25696.1"/>
    </source>
</evidence>